<feature type="signal peptide" evidence="1">
    <location>
        <begin position="1"/>
        <end position="19"/>
    </location>
</feature>
<proteinExistence type="predicted"/>
<evidence type="ECO:0000256" key="1">
    <source>
        <dbReference type="SAM" id="SignalP"/>
    </source>
</evidence>
<dbReference type="EMBL" id="JAJNAY010000002">
    <property type="protein sequence ID" value="MCD1118556.1"/>
    <property type="molecule type" value="Genomic_DNA"/>
</dbReference>
<dbReference type="AlphaFoldDB" id="A0A9Q3YWH6"/>
<name>A0A9Q3YWH6_9FLAO</name>
<sequence length="583" mass="67088">MRTKILLLFLLGWVGMAFAQKDSANSRKYIDSTQHIIYDFKLGDYSKDIHKIKVHTPVIFIIKNINPFAYKITITSKDSIVGESKFDKELINYLTQKELQKGEEKLSLEQVEANKNLSKQTEVITNNDLKGDPSEKKKNSEAISAINQNQILNDENLKLKAENAEILNVLKVEVSTKDKDANTFKDAILEKKAMYIKYYPDSLKVLMNLQNTYNKITQRIIENSEKIKENKILINEKTKEYQVLSNDFNEKYKKFIDDCRSVFLLLRITKKVSAIAEIPDLDTLRYKEFYRKEIISNSKELLSGISQMDEYKKSYSELNEVYVKLYTMNNLDLIMEKSGIDKLLSYPKFQKEKADQLNLWFAKYHSDEIIKQAFLVTTQLDNLENYTVKSDPFQPENDMVEFKINIELRDKAKISKNDKSRNFIYRQAIYGGTRVDFSLGLAAAYYGKVSRYEIGLENQLKTYEKKLVSSSLIGMVTMSYRRTGYTSFGGSAGMGLDVVGGKIQISNFFIGPTILMGKKDRIFFTLGASLKNVRELKDGYEGLKVPVADDLTSYSRDKYRVGVFASLTYSLTKDARALIKSLR</sequence>
<gene>
    <name evidence="2" type="ORF">LO744_17040</name>
</gene>
<reference evidence="2" key="1">
    <citation type="submission" date="2021-11" db="EMBL/GenBank/DDBJ databases">
        <title>Description of novel Chryseobacterium species.</title>
        <authorList>
            <person name="Saticioglu I.B."/>
            <person name="Ay H."/>
            <person name="Altun S."/>
            <person name="Duman M."/>
        </authorList>
    </citation>
    <scope>NUCLEOTIDE SEQUENCE</scope>
    <source>
        <strain evidence="2">C-17</strain>
    </source>
</reference>
<feature type="chain" id="PRO_5040220777" description="Outer membrane protein beta-barrel domain-containing protein" evidence="1">
    <location>
        <begin position="20"/>
        <end position="583"/>
    </location>
</feature>
<evidence type="ECO:0000313" key="3">
    <source>
        <dbReference type="Proteomes" id="UP001108025"/>
    </source>
</evidence>
<organism evidence="2 3">
    <name type="scientific">Chryseobacterium turcicum</name>
    <dbReference type="NCBI Taxonomy" id="2898076"/>
    <lineage>
        <taxon>Bacteria</taxon>
        <taxon>Pseudomonadati</taxon>
        <taxon>Bacteroidota</taxon>
        <taxon>Flavobacteriia</taxon>
        <taxon>Flavobacteriales</taxon>
        <taxon>Weeksellaceae</taxon>
        <taxon>Chryseobacterium group</taxon>
        <taxon>Chryseobacterium</taxon>
    </lineage>
</organism>
<dbReference type="Proteomes" id="UP001108025">
    <property type="component" value="Unassembled WGS sequence"/>
</dbReference>
<evidence type="ECO:0008006" key="4">
    <source>
        <dbReference type="Google" id="ProtNLM"/>
    </source>
</evidence>
<evidence type="ECO:0000313" key="2">
    <source>
        <dbReference type="EMBL" id="MCD1118556.1"/>
    </source>
</evidence>
<comment type="caution">
    <text evidence="2">The sequence shown here is derived from an EMBL/GenBank/DDBJ whole genome shotgun (WGS) entry which is preliminary data.</text>
</comment>
<dbReference type="RefSeq" id="WP_230671510.1">
    <property type="nucleotide sequence ID" value="NZ_JAJNAY010000002.1"/>
</dbReference>
<keyword evidence="3" id="KW-1185">Reference proteome</keyword>
<keyword evidence="1" id="KW-0732">Signal</keyword>
<protein>
    <recommendedName>
        <fullName evidence="4">Outer membrane protein beta-barrel domain-containing protein</fullName>
    </recommendedName>
</protein>
<accession>A0A9Q3YWH6</accession>